<keyword evidence="5" id="KW-0067">ATP-binding</keyword>
<evidence type="ECO:0000256" key="1">
    <source>
        <dbReference type="ARBA" id="ARBA00012513"/>
    </source>
</evidence>
<dbReference type="InterPro" id="IPR008271">
    <property type="entry name" value="Ser/Thr_kinase_AS"/>
</dbReference>
<keyword evidence="2" id="KW-0808">Transferase</keyword>
<dbReference type="PANTHER" id="PTHR43671:SF13">
    <property type="entry name" value="SERINE_THREONINE-PROTEIN KINASE NEK2"/>
    <property type="match status" value="1"/>
</dbReference>
<dbReference type="PANTHER" id="PTHR43671">
    <property type="entry name" value="SERINE/THREONINE-PROTEIN KINASE NEK"/>
    <property type="match status" value="1"/>
</dbReference>
<evidence type="ECO:0000256" key="6">
    <source>
        <dbReference type="SAM" id="MobiDB-lite"/>
    </source>
</evidence>
<dbReference type="EC" id="2.7.11.1" evidence="1"/>
<evidence type="ECO:0000256" key="5">
    <source>
        <dbReference type="ARBA" id="ARBA00022840"/>
    </source>
</evidence>
<feature type="domain" description="Protein kinase" evidence="7">
    <location>
        <begin position="31"/>
        <end position="346"/>
    </location>
</feature>
<feature type="compositionally biased region" description="Polar residues" evidence="6">
    <location>
        <begin position="271"/>
        <end position="281"/>
    </location>
</feature>
<dbReference type="Gene3D" id="1.10.510.10">
    <property type="entry name" value="Transferase(Phosphotransferase) domain 1"/>
    <property type="match status" value="1"/>
</dbReference>
<organism evidence="8 9">
    <name type="scientific">Trichomalopsis sarcophagae</name>
    <dbReference type="NCBI Taxonomy" id="543379"/>
    <lineage>
        <taxon>Eukaryota</taxon>
        <taxon>Metazoa</taxon>
        <taxon>Ecdysozoa</taxon>
        <taxon>Arthropoda</taxon>
        <taxon>Hexapoda</taxon>
        <taxon>Insecta</taxon>
        <taxon>Pterygota</taxon>
        <taxon>Neoptera</taxon>
        <taxon>Endopterygota</taxon>
        <taxon>Hymenoptera</taxon>
        <taxon>Apocrita</taxon>
        <taxon>Proctotrupomorpha</taxon>
        <taxon>Chalcidoidea</taxon>
        <taxon>Pteromalidae</taxon>
        <taxon>Pteromalinae</taxon>
        <taxon>Trichomalopsis</taxon>
    </lineage>
</organism>
<dbReference type="AlphaFoldDB" id="A0A232FIR1"/>
<evidence type="ECO:0000259" key="7">
    <source>
        <dbReference type="PROSITE" id="PS50011"/>
    </source>
</evidence>
<feature type="region of interest" description="Disordered" evidence="6">
    <location>
        <begin position="1"/>
        <end position="20"/>
    </location>
</feature>
<evidence type="ECO:0000256" key="2">
    <source>
        <dbReference type="ARBA" id="ARBA00022679"/>
    </source>
</evidence>
<dbReference type="Gene3D" id="3.30.200.20">
    <property type="entry name" value="Phosphorylase Kinase, domain 1"/>
    <property type="match status" value="1"/>
</dbReference>
<dbReference type="STRING" id="543379.A0A232FIR1"/>
<dbReference type="Pfam" id="PF00069">
    <property type="entry name" value="Pkinase"/>
    <property type="match status" value="1"/>
</dbReference>
<evidence type="ECO:0000313" key="9">
    <source>
        <dbReference type="Proteomes" id="UP000215335"/>
    </source>
</evidence>
<dbReference type="InterPro" id="IPR011009">
    <property type="entry name" value="Kinase-like_dom_sf"/>
</dbReference>
<evidence type="ECO:0000256" key="4">
    <source>
        <dbReference type="ARBA" id="ARBA00022777"/>
    </source>
</evidence>
<dbReference type="Proteomes" id="UP000215335">
    <property type="component" value="Unassembled WGS sequence"/>
</dbReference>
<evidence type="ECO:0000313" key="8">
    <source>
        <dbReference type="EMBL" id="OXU30187.1"/>
    </source>
</evidence>
<dbReference type="PROSITE" id="PS00108">
    <property type="entry name" value="PROTEIN_KINASE_ST"/>
    <property type="match status" value="1"/>
</dbReference>
<gene>
    <name evidence="8" type="ORF">TSAR_007640</name>
</gene>
<dbReference type="OrthoDB" id="4062651at2759"/>
<evidence type="ECO:0000256" key="3">
    <source>
        <dbReference type="ARBA" id="ARBA00022741"/>
    </source>
</evidence>
<dbReference type="SUPFAM" id="SSF56112">
    <property type="entry name" value="Protein kinase-like (PK-like)"/>
    <property type="match status" value="1"/>
</dbReference>
<name>A0A232FIR1_9HYME</name>
<feature type="region of interest" description="Disordered" evidence="6">
    <location>
        <begin position="271"/>
        <end position="300"/>
    </location>
</feature>
<keyword evidence="4" id="KW-0418">Kinase</keyword>
<keyword evidence="9" id="KW-1185">Reference proteome</keyword>
<sequence length="356" mass="39974">MAEFKTPVSKRTRSRVAENSEFHTPIKIPPSPFLKQIGYGCGVNVFTLERSPKVGFIRSPWAIKKRNKNVTKDSTYNSRIKLEAEILRKLKHPNIVGFRALTYAPGGDPCLAMEKIEISLGDLIEERVEAGKDQFPANDILKIGYEIAKGLEYLHHTAYILHGDMKSYNVLVTRDYSVVKICDFGVSVPLTKALEMDTSTDEFMYIGTQCWSAPEVISEEGPITNKADIWSYGLVLYEMIALAPPHYENPDDDAMDVSADDSMLECRAFNTSKENNDPNNSDMEDSFIQSLKDPNDGPYGTRPPLPAIELGPEYDKVLEIFYACTDQDLITRPSAKGVVMFFKNYVKNVTEDSVKA</sequence>
<proteinExistence type="predicted"/>
<dbReference type="InterPro" id="IPR000719">
    <property type="entry name" value="Prot_kinase_dom"/>
</dbReference>
<dbReference type="GO" id="GO:0004674">
    <property type="term" value="F:protein serine/threonine kinase activity"/>
    <property type="evidence" value="ECO:0007669"/>
    <property type="project" value="UniProtKB-EC"/>
</dbReference>
<reference evidence="8 9" key="1">
    <citation type="journal article" date="2017" name="Curr. Biol.">
        <title>The Evolution of Venom by Co-option of Single-Copy Genes.</title>
        <authorList>
            <person name="Martinson E.O."/>
            <person name="Mrinalini"/>
            <person name="Kelkar Y.D."/>
            <person name="Chang C.H."/>
            <person name="Werren J.H."/>
        </authorList>
    </citation>
    <scope>NUCLEOTIDE SEQUENCE [LARGE SCALE GENOMIC DNA]</scope>
    <source>
        <strain evidence="8 9">Alberta</strain>
        <tissue evidence="8">Whole body</tissue>
    </source>
</reference>
<dbReference type="InterPro" id="IPR050660">
    <property type="entry name" value="NEK_Ser/Thr_kinase"/>
</dbReference>
<keyword evidence="3" id="KW-0547">Nucleotide-binding</keyword>
<dbReference type="SMART" id="SM00220">
    <property type="entry name" value="S_TKc"/>
    <property type="match status" value="1"/>
</dbReference>
<dbReference type="GO" id="GO:0005524">
    <property type="term" value="F:ATP binding"/>
    <property type="evidence" value="ECO:0007669"/>
    <property type="project" value="UniProtKB-KW"/>
</dbReference>
<protein>
    <recommendedName>
        <fullName evidence="1">non-specific serine/threonine protein kinase</fullName>
        <ecNumber evidence="1">2.7.11.1</ecNumber>
    </recommendedName>
</protein>
<accession>A0A232FIR1</accession>
<dbReference type="EMBL" id="NNAY01000187">
    <property type="protein sequence ID" value="OXU30187.1"/>
    <property type="molecule type" value="Genomic_DNA"/>
</dbReference>
<dbReference type="PROSITE" id="PS50011">
    <property type="entry name" value="PROTEIN_KINASE_DOM"/>
    <property type="match status" value="1"/>
</dbReference>
<comment type="caution">
    <text evidence="8">The sequence shown here is derived from an EMBL/GenBank/DDBJ whole genome shotgun (WGS) entry which is preliminary data.</text>
</comment>